<keyword evidence="8" id="KW-1185">Reference proteome</keyword>
<dbReference type="PROSITE" id="PS00518">
    <property type="entry name" value="ZF_RING_1"/>
    <property type="match status" value="1"/>
</dbReference>
<dbReference type="SUPFAM" id="SSF57850">
    <property type="entry name" value="RING/U-box"/>
    <property type="match status" value="1"/>
</dbReference>
<evidence type="ECO:0000313" key="8">
    <source>
        <dbReference type="Proteomes" id="UP000593567"/>
    </source>
</evidence>
<sequence>MVTRQKSFFLTKEAVEELNCCICYESKPLHLLPCQHRLCGNCIEQLAYRRLRVQCPTCRNNYSIPLGGFPLCRLTQYFREQLQDLDSTNQNREKTACKYCENVVEARCQSCSAFLCYKCVSKTRCDENTEGHQPLDLVDLTTNAQNVLEVWKKKVEDEVESMIKKMEHKKKVLKLYSAMTANNNEVEKIQFVENMTLKKTTTIPEANPESTNESEIEEYLTGTSM</sequence>
<gene>
    <name evidence="7" type="ORF">EB796_017530</name>
</gene>
<dbReference type="Proteomes" id="UP000593567">
    <property type="component" value="Unassembled WGS sequence"/>
</dbReference>
<dbReference type="InterPro" id="IPR001841">
    <property type="entry name" value="Znf_RING"/>
</dbReference>
<keyword evidence="1" id="KW-0479">Metal-binding</keyword>
<evidence type="ECO:0000259" key="6">
    <source>
        <dbReference type="PROSITE" id="PS50089"/>
    </source>
</evidence>
<reference evidence="7" key="1">
    <citation type="submission" date="2020-06" db="EMBL/GenBank/DDBJ databases">
        <title>Draft genome of Bugula neritina, a colonial animal packing powerful symbionts and potential medicines.</title>
        <authorList>
            <person name="Rayko M."/>
        </authorList>
    </citation>
    <scope>NUCLEOTIDE SEQUENCE [LARGE SCALE GENOMIC DNA]</scope>
    <source>
        <strain evidence="7">Kwan_BN1</strain>
    </source>
</reference>
<dbReference type="GO" id="GO:0008270">
    <property type="term" value="F:zinc ion binding"/>
    <property type="evidence" value="ECO:0007669"/>
    <property type="project" value="UniProtKB-KW"/>
</dbReference>
<keyword evidence="2 4" id="KW-0863">Zinc-finger</keyword>
<name>A0A7J7JDG6_BUGNE</name>
<feature type="region of interest" description="Disordered" evidence="5">
    <location>
        <begin position="204"/>
        <end position="225"/>
    </location>
</feature>
<dbReference type="PROSITE" id="PS50089">
    <property type="entry name" value="ZF_RING_2"/>
    <property type="match status" value="1"/>
</dbReference>
<evidence type="ECO:0000313" key="7">
    <source>
        <dbReference type="EMBL" id="KAF6024135.1"/>
    </source>
</evidence>
<dbReference type="AlphaFoldDB" id="A0A7J7JDG6"/>
<accession>A0A7J7JDG6</accession>
<feature type="domain" description="RING-type" evidence="6">
    <location>
        <begin position="20"/>
        <end position="59"/>
    </location>
</feature>
<evidence type="ECO:0000256" key="3">
    <source>
        <dbReference type="ARBA" id="ARBA00022833"/>
    </source>
</evidence>
<dbReference type="OrthoDB" id="1616686at2759"/>
<dbReference type="SMART" id="SM00184">
    <property type="entry name" value="RING"/>
    <property type="match status" value="1"/>
</dbReference>
<organism evidence="7 8">
    <name type="scientific">Bugula neritina</name>
    <name type="common">Brown bryozoan</name>
    <name type="synonym">Sertularia neritina</name>
    <dbReference type="NCBI Taxonomy" id="10212"/>
    <lineage>
        <taxon>Eukaryota</taxon>
        <taxon>Metazoa</taxon>
        <taxon>Spiralia</taxon>
        <taxon>Lophotrochozoa</taxon>
        <taxon>Bryozoa</taxon>
        <taxon>Gymnolaemata</taxon>
        <taxon>Cheilostomatida</taxon>
        <taxon>Flustrina</taxon>
        <taxon>Buguloidea</taxon>
        <taxon>Bugulidae</taxon>
        <taxon>Bugula</taxon>
    </lineage>
</organism>
<keyword evidence="3" id="KW-0862">Zinc</keyword>
<evidence type="ECO:0000256" key="4">
    <source>
        <dbReference type="PROSITE-ProRule" id="PRU00175"/>
    </source>
</evidence>
<dbReference type="InterPro" id="IPR013083">
    <property type="entry name" value="Znf_RING/FYVE/PHD"/>
</dbReference>
<proteinExistence type="predicted"/>
<dbReference type="InterPro" id="IPR017907">
    <property type="entry name" value="Znf_RING_CS"/>
</dbReference>
<comment type="caution">
    <text evidence="7">The sequence shown here is derived from an EMBL/GenBank/DDBJ whole genome shotgun (WGS) entry which is preliminary data.</text>
</comment>
<dbReference type="EMBL" id="VXIV02002612">
    <property type="protein sequence ID" value="KAF6024135.1"/>
    <property type="molecule type" value="Genomic_DNA"/>
</dbReference>
<evidence type="ECO:0000256" key="5">
    <source>
        <dbReference type="SAM" id="MobiDB-lite"/>
    </source>
</evidence>
<dbReference type="PANTHER" id="PTHR25462">
    <property type="entry name" value="BONUS, ISOFORM C-RELATED"/>
    <property type="match status" value="1"/>
</dbReference>
<dbReference type="Gene3D" id="3.30.40.10">
    <property type="entry name" value="Zinc/RING finger domain, C3HC4 (zinc finger)"/>
    <property type="match status" value="1"/>
</dbReference>
<evidence type="ECO:0000256" key="1">
    <source>
        <dbReference type="ARBA" id="ARBA00022723"/>
    </source>
</evidence>
<evidence type="ECO:0000256" key="2">
    <source>
        <dbReference type="ARBA" id="ARBA00022771"/>
    </source>
</evidence>
<dbReference type="PANTHER" id="PTHR25462:SF296">
    <property type="entry name" value="MEIOTIC P26, ISOFORM F"/>
    <property type="match status" value="1"/>
</dbReference>
<dbReference type="InterPro" id="IPR047153">
    <property type="entry name" value="TRIM45/56/19-like"/>
</dbReference>
<protein>
    <recommendedName>
        <fullName evidence="6">RING-type domain-containing protein</fullName>
    </recommendedName>
</protein>